<reference evidence="1 2" key="1">
    <citation type="submission" date="2020-10" db="EMBL/GenBank/DDBJ databases">
        <title>The Coptis chinensis genome and diversification of protoberbering-type alkaloids.</title>
        <authorList>
            <person name="Wang B."/>
            <person name="Shu S."/>
            <person name="Song C."/>
            <person name="Liu Y."/>
        </authorList>
    </citation>
    <scope>NUCLEOTIDE SEQUENCE [LARGE SCALE GENOMIC DNA]</scope>
    <source>
        <strain evidence="1">HL-2020</strain>
        <tissue evidence="1">Leaf</tissue>
    </source>
</reference>
<gene>
    <name evidence="1" type="ORF">IFM89_015433</name>
</gene>
<dbReference type="OrthoDB" id="1269722at2759"/>
<accession>A0A835MF74</accession>
<dbReference type="AlphaFoldDB" id="A0A835MF74"/>
<evidence type="ECO:0000313" key="2">
    <source>
        <dbReference type="Proteomes" id="UP000631114"/>
    </source>
</evidence>
<protein>
    <submittedName>
        <fullName evidence="1">Uncharacterized protein</fullName>
    </submittedName>
</protein>
<keyword evidence="2" id="KW-1185">Reference proteome</keyword>
<name>A0A835MF74_9MAGN</name>
<organism evidence="1 2">
    <name type="scientific">Coptis chinensis</name>
    <dbReference type="NCBI Taxonomy" id="261450"/>
    <lineage>
        <taxon>Eukaryota</taxon>
        <taxon>Viridiplantae</taxon>
        <taxon>Streptophyta</taxon>
        <taxon>Embryophyta</taxon>
        <taxon>Tracheophyta</taxon>
        <taxon>Spermatophyta</taxon>
        <taxon>Magnoliopsida</taxon>
        <taxon>Ranunculales</taxon>
        <taxon>Ranunculaceae</taxon>
        <taxon>Coptidoideae</taxon>
        <taxon>Coptis</taxon>
    </lineage>
</organism>
<sequence>MTESSRIACDSKQWRVRESGEVMSKLPTHYGFLLRLLLVVSKADEVSAEGTLSLSVPDENPSNQYLYLEDLRVNNPSNQDPTKTSSFPPVMAVKSTAYSEASSLMKENDKLIELQGCPYIIGHYGDDDNVEDGRAYYNMFLEYASLGSLGD</sequence>
<dbReference type="Proteomes" id="UP000631114">
    <property type="component" value="Unassembled WGS sequence"/>
</dbReference>
<proteinExistence type="predicted"/>
<evidence type="ECO:0000313" key="1">
    <source>
        <dbReference type="EMBL" id="KAF9624879.1"/>
    </source>
</evidence>
<comment type="caution">
    <text evidence="1">The sequence shown here is derived from an EMBL/GenBank/DDBJ whole genome shotgun (WGS) entry which is preliminary data.</text>
</comment>
<dbReference type="EMBL" id="JADFTS010000001">
    <property type="protein sequence ID" value="KAF9624879.1"/>
    <property type="molecule type" value="Genomic_DNA"/>
</dbReference>